<dbReference type="AlphaFoldDB" id="A0A120DHY1"/>
<evidence type="ECO:0000256" key="1">
    <source>
        <dbReference type="SAM" id="Phobius"/>
    </source>
</evidence>
<comment type="caution">
    <text evidence="2">The sequence shown here is derived from an EMBL/GenBank/DDBJ whole genome shotgun (WGS) entry which is preliminary data.</text>
</comment>
<organism evidence="2 3">
    <name type="scientific">Lactobacillus crispatus</name>
    <dbReference type="NCBI Taxonomy" id="47770"/>
    <lineage>
        <taxon>Bacteria</taxon>
        <taxon>Bacillati</taxon>
        <taxon>Bacillota</taxon>
        <taxon>Bacilli</taxon>
        <taxon>Lactobacillales</taxon>
        <taxon>Lactobacillaceae</taxon>
        <taxon>Lactobacillus</taxon>
    </lineage>
</organism>
<dbReference type="EMBL" id="LJGP01000038">
    <property type="protein sequence ID" value="KWU03200.1"/>
    <property type="molecule type" value="Genomic_DNA"/>
</dbReference>
<keyword evidence="1" id="KW-0472">Membrane</keyword>
<evidence type="ECO:0000313" key="3">
    <source>
        <dbReference type="Proteomes" id="UP000067598"/>
    </source>
</evidence>
<keyword evidence="1" id="KW-1133">Transmembrane helix</keyword>
<dbReference type="Proteomes" id="UP000067598">
    <property type="component" value="Unassembled WGS sequence"/>
</dbReference>
<sequence>MHKKRLVISSIFVLLIIAGIGIIFFSKNSGQSNTVVRVQTVNINSKAKKIANYDVLANGKTRESHSTGDFSTAERIKVSPNIFDTYTKKNQTHLRLLKEVPLYNQKKHKVDDANYWKMINSITKNVHADIYKLTLFKAHSSYYAYVQINQWILDAGTLYEYNPKSNILRKLCDFDGKEVINIIH</sequence>
<accession>A0A120DHY1</accession>
<reference evidence="2 3" key="1">
    <citation type="journal article" date="2016" name="Microbiology (Mosc.)">
        <title>Comparison of Lactobacillus crispatus isolates from Lactobacillus-dominated vaginal microbiomes with isolates from microbiomes containing bacterial vaginosis-associated bacteria.</title>
        <authorList>
            <person name="Abdelmaksoud A.A."/>
            <person name="Koparde V.N."/>
            <person name="Sheth N.U."/>
            <person name="Serrano M.G."/>
            <person name="Glascock A.L."/>
            <person name="Fettweis J.M."/>
            <person name="Strauss Iii J.F."/>
            <person name="Buck G.A."/>
            <person name="Jefferson K.K."/>
        </authorList>
    </citation>
    <scope>NUCLEOTIDE SEQUENCE [LARGE SCALE GENOMIC DNA]</scope>
    <source>
        <strain evidence="2 3">VMC3</strain>
    </source>
</reference>
<protein>
    <submittedName>
        <fullName evidence="2">Uncharacterized protein</fullName>
    </submittedName>
</protein>
<feature type="transmembrane region" description="Helical" evidence="1">
    <location>
        <begin position="7"/>
        <end position="25"/>
    </location>
</feature>
<name>A0A120DHY1_9LACO</name>
<dbReference type="PATRIC" id="fig|47770.28.peg.1228"/>
<proteinExistence type="predicted"/>
<keyword evidence="1" id="KW-0812">Transmembrane</keyword>
<dbReference type="RefSeq" id="WP_060462404.1">
    <property type="nucleotide sequence ID" value="NZ_AP025162.1"/>
</dbReference>
<gene>
    <name evidence="2" type="ORF">AEL95_08760</name>
</gene>
<evidence type="ECO:0000313" key="2">
    <source>
        <dbReference type="EMBL" id="KWU03200.1"/>
    </source>
</evidence>